<dbReference type="EMBL" id="QXFW01004165">
    <property type="protein sequence ID" value="KAE8966910.1"/>
    <property type="molecule type" value="Genomic_DNA"/>
</dbReference>
<gene>
    <name evidence="1" type="ORF">PF011_g27764</name>
</gene>
<reference evidence="1 2" key="1">
    <citation type="submission" date="2018-09" db="EMBL/GenBank/DDBJ databases">
        <title>Genomic investigation of the strawberry pathogen Phytophthora fragariae indicates pathogenicity is determined by transcriptional variation in three key races.</title>
        <authorList>
            <person name="Adams T.M."/>
            <person name="Armitage A.D."/>
            <person name="Sobczyk M.K."/>
            <person name="Bates H.J."/>
            <person name="Dunwell J.M."/>
            <person name="Nellist C.F."/>
            <person name="Harrison R.J."/>
        </authorList>
    </citation>
    <scope>NUCLEOTIDE SEQUENCE [LARGE SCALE GENOMIC DNA]</scope>
    <source>
        <strain evidence="1 2">SCRP245</strain>
    </source>
</reference>
<name>A0A6A3HC86_9STRA</name>
<comment type="caution">
    <text evidence="1">The sequence shown here is derived from an EMBL/GenBank/DDBJ whole genome shotgun (WGS) entry which is preliminary data.</text>
</comment>
<organism evidence="1 2">
    <name type="scientific">Phytophthora fragariae</name>
    <dbReference type="NCBI Taxonomy" id="53985"/>
    <lineage>
        <taxon>Eukaryota</taxon>
        <taxon>Sar</taxon>
        <taxon>Stramenopiles</taxon>
        <taxon>Oomycota</taxon>
        <taxon>Peronosporomycetes</taxon>
        <taxon>Peronosporales</taxon>
        <taxon>Peronosporaceae</taxon>
        <taxon>Phytophthora</taxon>
    </lineage>
</organism>
<sequence length="166" mass="19059">MVNAFIVHKIAMRRRGKPVPTHAAFMRRLHIDLLNQTNEDFVGGDDLENLVTEPLPRLPHILGKTVEMNGNKRRQWLCKVCSAYAGAGVRSYETSFFCAICSREKKGRVTLCNKPRRLEQGSALTCDHVWHQSWKNGTSIPPQLQHKIRFVKKRRPEVVDEAEEVD</sequence>
<accession>A0A6A3HC86</accession>
<dbReference type="AlphaFoldDB" id="A0A6A3HC86"/>
<dbReference type="Proteomes" id="UP000460718">
    <property type="component" value="Unassembled WGS sequence"/>
</dbReference>
<evidence type="ECO:0000313" key="2">
    <source>
        <dbReference type="Proteomes" id="UP000460718"/>
    </source>
</evidence>
<proteinExistence type="predicted"/>
<protein>
    <recommendedName>
        <fullName evidence="3">PiggyBac transposable element-derived protein 4 C-terminal zinc-ribbon domain-containing protein</fullName>
    </recommendedName>
</protein>
<evidence type="ECO:0008006" key="3">
    <source>
        <dbReference type="Google" id="ProtNLM"/>
    </source>
</evidence>
<evidence type="ECO:0000313" key="1">
    <source>
        <dbReference type="EMBL" id="KAE8966910.1"/>
    </source>
</evidence>